<accession>A0ABT9HSR3</accession>
<name>A0ABT9HSR3_9SPHN</name>
<sequence>MATEYCYDLRKPRPVTQARRRHVFQAAAGGCDFKSPGDVRLVQGRSSDELRQHTPLRRIEAQRLCSVIECLARGAADLVHHEDRSIIVGDDIVECESALIFWHETFLSIGEK</sequence>
<gene>
    <name evidence="1" type="ORF">Q9K02_13715</name>
</gene>
<dbReference type="Proteomes" id="UP001240639">
    <property type="component" value="Unassembled WGS sequence"/>
</dbReference>
<comment type="caution">
    <text evidence="1">The sequence shown here is derived from an EMBL/GenBank/DDBJ whole genome shotgun (WGS) entry which is preliminary data.</text>
</comment>
<organism evidence="1 2">
    <name type="scientific">Qipengyuania profundimaris</name>
    <dbReference type="NCBI Taxonomy" id="3067652"/>
    <lineage>
        <taxon>Bacteria</taxon>
        <taxon>Pseudomonadati</taxon>
        <taxon>Pseudomonadota</taxon>
        <taxon>Alphaproteobacteria</taxon>
        <taxon>Sphingomonadales</taxon>
        <taxon>Erythrobacteraceae</taxon>
        <taxon>Qipengyuania</taxon>
    </lineage>
</organism>
<evidence type="ECO:0000313" key="1">
    <source>
        <dbReference type="EMBL" id="MDP4576195.1"/>
    </source>
</evidence>
<keyword evidence="2" id="KW-1185">Reference proteome</keyword>
<dbReference type="EMBL" id="JAVAIM010000001">
    <property type="protein sequence ID" value="MDP4576195.1"/>
    <property type="molecule type" value="Genomic_DNA"/>
</dbReference>
<proteinExistence type="predicted"/>
<evidence type="ECO:0000313" key="2">
    <source>
        <dbReference type="Proteomes" id="UP001240639"/>
    </source>
</evidence>
<protein>
    <submittedName>
        <fullName evidence="1">Uncharacterized protein</fullName>
    </submittedName>
</protein>
<reference evidence="1 2" key="1">
    <citation type="submission" date="2023-08" db="EMBL/GenBank/DDBJ databases">
        <title>genomic of G39.</title>
        <authorList>
            <person name="Wang Y."/>
        </authorList>
    </citation>
    <scope>NUCLEOTIDE SEQUENCE [LARGE SCALE GENOMIC DNA]</scope>
    <source>
        <strain evidence="1 2">G39</strain>
    </source>
</reference>